<dbReference type="SMART" id="SM00361">
    <property type="entry name" value="RRM_1"/>
    <property type="match status" value="3"/>
</dbReference>
<dbReference type="EMBL" id="AAZO01001451">
    <property type="status" value="NOT_ANNOTATED_CDS"/>
    <property type="molecule type" value="Genomic_DNA"/>
</dbReference>
<dbReference type="Proteomes" id="UP000009046">
    <property type="component" value="Unassembled WGS sequence"/>
</dbReference>
<feature type="domain" description="RRM" evidence="7">
    <location>
        <begin position="358"/>
        <end position="449"/>
    </location>
</feature>
<dbReference type="KEGG" id="phu:Phum_PHUM123370"/>
<evidence type="ECO:0000256" key="3">
    <source>
        <dbReference type="ARBA" id="ARBA00022884"/>
    </source>
</evidence>
<dbReference type="RefSeq" id="XP_002424253.1">
    <property type="nucleotide sequence ID" value="XM_002424208.1"/>
</dbReference>
<dbReference type="SMART" id="SM00360">
    <property type="entry name" value="RRM"/>
    <property type="match status" value="3"/>
</dbReference>
<feature type="domain" description="RRM" evidence="7">
    <location>
        <begin position="10"/>
        <end position="88"/>
    </location>
</feature>
<feature type="compositionally biased region" description="Basic and acidic residues" evidence="6">
    <location>
        <begin position="122"/>
        <end position="131"/>
    </location>
</feature>
<accession>E0VDQ9</accession>
<evidence type="ECO:0000256" key="1">
    <source>
        <dbReference type="ARBA" id="ARBA00004123"/>
    </source>
</evidence>
<comment type="subcellular location">
    <subcellularLocation>
        <location evidence="1">Nucleus</location>
    </subcellularLocation>
</comment>
<dbReference type="InterPro" id="IPR003954">
    <property type="entry name" value="RRM_euk-type"/>
</dbReference>
<dbReference type="SUPFAM" id="SSF54928">
    <property type="entry name" value="RNA-binding domain, RBD"/>
    <property type="match status" value="2"/>
</dbReference>
<reference evidence="8" key="1">
    <citation type="submission" date="2007-04" db="EMBL/GenBank/DDBJ databases">
        <title>Annotation of Pediculus humanus corporis strain USDA.</title>
        <authorList>
            <person name="Kirkness E."/>
            <person name="Hannick L."/>
            <person name="Hass B."/>
            <person name="Bruggner R."/>
            <person name="Lawson D."/>
            <person name="Bidwell S."/>
            <person name="Joardar V."/>
            <person name="Caler E."/>
            <person name="Walenz B."/>
            <person name="Inman J."/>
            <person name="Schobel S."/>
            <person name="Galinsky K."/>
            <person name="Amedeo P."/>
            <person name="Strausberg R."/>
        </authorList>
    </citation>
    <scope>NUCLEOTIDE SEQUENCE</scope>
    <source>
        <strain evidence="8">USDA</strain>
    </source>
</reference>
<evidence type="ECO:0000256" key="6">
    <source>
        <dbReference type="SAM" id="MobiDB-lite"/>
    </source>
</evidence>
<dbReference type="eggNOG" id="KOG0127">
    <property type="taxonomic scope" value="Eukaryota"/>
</dbReference>
<keyword evidence="4" id="KW-0539">Nucleus</keyword>
<dbReference type="PROSITE" id="PS50102">
    <property type="entry name" value="RRM"/>
    <property type="match status" value="3"/>
</dbReference>
<feature type="compositionally biased region" description="Acidic residues" evidence="6">
    <location>
        <begin position="175"/>
        <end position="189"/>
    </location>
</feature>
<feature type="compositionally biased region" description="Polar residues" evidence="6">
    <location>
        <begin position="143"/>
        <end position="152"/>
    </location>
</feature>
<dbReference type="Pfam" id="PF00076">
    <property type="entry name" value="RRM_1"/>
    <property type="match status" value="3"/>
</dbReference>
<evidence type="ECO:0000259" key="7">
    <source>
        <dbReference type="PROSITE" id="PS50102"/>
    </source>
</evidence>
<dbReference type="Gene3D" id="3.30.70.330">
    <property type="match status" value="3"/>
</dbReference>
<reference evidence="9" key="3">
    <citation type="submission" date="2021-02" db="UniProtKB">
        <authorList>
            <consortium name="EnsemblMetazoa"/>
        </authorList>
    </citation>
    <scope>IDENTIFICATION</scope>
    <source>
        <strain evidence="9">USDA</strain>
    </source>
</reference>
<organism>
    <name type="scientific">Pediculus humanus subsp. corporis</name>
    <name type="common">Body louse</name>
    <dbReference type="NCBI Taxonomy" id="121224"/>
    <lineage>
        <taxon>Eukaryota</taxon>
        <taxon>Metazoa</taxon>
        <taxon>Ecdysozoa</taxon>
        <taxon>Arthropoda</taxon>
        <taxon>Hexapoda</taxon>
        <taxon>Insecta</taxon>
        <taxon>Pterygota</taxon>
        <taxon>Neoptera</taxon>
        <taxon>Paraneoptera</taxon>
        <taxon>Psocodea</taxon>
        <taxon>Troctomorpha</taxon>
        <taxon>Phthiraptera</taxon>
        <taxon>Anoplura</taxon>
        <taxon>Pediculidae</taxon>
        <taxon>Pediculus</taxon>
    </lineage>
</organism>
<evidence type="ECO:0000313" key="8">
    <source>
        <dbReference type="EMBL" id="EEB11515.1"/>
    </source>
</evidence>
<keyword evidence="10" id="KW-1185">Reference proteome</keyword>
<dbReference type="FunFam" id="3.30.70.330:FF:000182">
    <property type="entry name" value="RNA-binding motif protein 28"/>
    <property type="match status" value="1"/>
</dbReference>
<feature type="region of interest" description="Disordered" evidence="6">
    <location>
        <begin position="122"/>
        <end position="208"/>
    </location>
</feature>
<dbReference type="EnsemblMetazoa" id="PHUM123370-RA">
    <property type="protein sequence ID" value="PHUM123370-PA"/>
    <property type="gene ID" value="PHUM123370"/>
</dbReference>
<protein>
    <submittedName>
        <fullName evidence="8 9">RNA-binding protein, putative</fullName>
    </submittedName>
</protein>
<keyword evidence="2" id="KW-0677">Repeat</keyword>
<dbReference type="GO" id="GO:0005730">
    <property type="term" value="C:nucleolus"/>
    <property type="evidence" value="ECO:0007669"/>
    <property type="project" value="TreeGrafter"/>
</dbReference>
<dbReference type="GO" id="GO:0003729">
    <property type="term" value="F:mRNA binding"/>
    <property type="evidence" value="ECO:0007669"/>
    <property type="project" value="TreeGrafter"/>
</dbReference>
<gene>
    <name evidence="9" type="primary">8238379</name>
    <name evidence="8" type="ORF">Phum_PHUM123370</name>
</gene>
<keyword evidence="3 5" id="KW-0694">RNA-binding</keyword>
<dbReference type="InParanoid" id="E0VDQ9"/>
<dbReference type="VEuPathDB" id="VectorBase:PHUM123370"/>
<evidence type="ECO:0000313" key="10">
    <source>
        <dbReference type="Proteomes" id="UP000009046"/>
    </source>
</evidence>
<feature type="domain" description="RRM" evidence="7">
    <location>
        <begin position="213"/>
        <end position="291"/>
    </location>
</feature>
<dbReference type="InterPro" id="IPR012677">
    <property type="entry name" value="Nucleotide-bd_a/b_plait_sf"/>
</dbReference>
<dbReference type="CDD" id="cd12416">
    <property type="entry name" value="RRM4_RBM28_like"/>
    <property type="match status" value="1"/>
</dbReference>
<feature type="compositionally biased region" description="Basic and acidic residues" evidence="6">
    <location>
        <begin position="463"/>
        <end position="487"/>
    </location>
</feature>
<dbReference type="EMBL" id="DS235083">
    <property type="protein sequence ID" value="EEB11515.1"/>
    <property type="molecule type" value="Genomic_DNA"/>
</dbReference>
<dbReference type="CDD" id="cd12415">
    <property type="entry name" value="RRM3_RBM28_like"/>
    <property type="match status" value="1"/>
</dbReference>
<evidence type="ECO:0000313" key="9">
    <source>
        <dbReference type="EnsemblMetazoa" id="PHUM123370-PA"/>
    </source>
</evidence>
<dbReference type="STRING" id="121224.E0VDQ9"/>
<reference evidence="8" key="2">
    <citation type="submission" date="2007-04" db="EMBL/GenBank/DDBJ databases">
        <title>The genome of the human body louse.</title>
        <authorList>
            <consortium name="The Human Body Louse Genome Consortium"/>
            <person name="Kirkness E."/>
            <person name="Walenz B."/>
            <person name="Hass B."/>
            <person name="Bruggner R."/>
            <person name="Strausberg R."/>
        </authorList>
    </citation>
    <scope>NUCLEOTIDE SEQUENCE</scope>
    <source>
        <strain evidence="8">USDA</strain>
    </source>
</reference>
<dbReference type="EMBL" id="AAZO01001450">
    <property type="status" value="NOT_ANNOTATED_CDS"/>
    <property type="molecule type" value="Genomic_DNA"/>
</dbReference>
<proteinExistence type="predicted"/>
<evidence type="ECO:0000256" key="2">
    <source>
        <dbReference type="ARBA" id="ARBA00022737"/>
    </source>
</evidence>
<name>E0VDQ9_PEDHC</name>
<dbReference type="OrthoDB" id="3945418at2759"/>
<dbReference type="GeneID" id="8238379"/>
<dbReference type="AlphaFoldDB" id="E0VDQ9"/>
<dbReference type="InterPro" id="IPR000504">
    <property type="entry name" value="RRM_dom"/>
</dbReference>
<dbReference type="PANTHER" id="PTHR48039">
    <property type="entry name" value="RNA-BINDING MOTIF PROTEIN 14B"/>
    <property type="match status" value="1"/>
</dbReference>
<feature type="region of interest" description="Disordered" evidence="6">
    <location>
        <begin position="463"/>
        <end position="498"/>
    </location>
</feature>
<dbReference type="FunCoup" id="E0VDQ9">
    <property type="interactions" value="1710"/>
</dbReference>
<dbReference type="InterPro" id="IPR035979">
    <property type="entry name" value="RBD_domain_sf"/>
</dbReference>
<evidence type="ECO:0000256" key="4">
    <source>
        <dbReference type="ARBA" id="ARBA00023242"/>
    </source>
</evidence>
<evidence type="ECO:0000256" key="5">
    <source>
        <dbReference type="PROSITE-ProRule" id="PRU00176"/>
    </source>
</evidence>
<sequence>MENGHKSKKAKIIVRNLPFKNLSEDTLRNLFSEYGEIEEIKLLKKSNGKLVGCGFVQFKKVTSAAKAIYYGNQKELDGRKIVIDWALPKKTYLQKVNELNTTNKSDEIKTENIDFEIDSKKSDSWKNKDDASDSETSDLDSKNIISDFNNETSIHKFENEDSDSEIETSDHNDENEGSDFEDSESEDDDDIKKKTGNTNLKIPARPSDAEDGKTVFIRNLPFSATNEDLRENFKAYGDIEYALICIDKLTEHSKGTGFVKFKTADSASACIKDSNNIYIQENPVTVTYALTKENLENKKKDKKLPKDSRNLYLVREGVVVAGSKAAVGVSASDMSKRLQLEQWKTQMLKNLNMFVSKTRLVIHNLPSSYDDSKLKQLFMKYSNPKAVIKEAKVMWEKNKFDSKGKHISKEVGFVSFDNHEDALTALRNINNNPTIFSPNKRPIVAFSIESKAAVNRKMKKIEKNKEEKMESFGDDKKMEKRRLEPTKQARQKKGKTKKLLDDANLAKLITKHRENIENASSSVKKWYEK</sequence>
<dbReference type="OMA" id="FTHRHAL"/>
<dbReference type="HOGENOM" id="CLU_011608_2_1_1"/>
<dbReference type="CTD" id="8238379"/>
<dbReference type="InterPro" id="IPR051945">
    <property type="entry name" value="RRM_MRD1_RNA_proc_ribogen"/>
</dbReference>
<dbReference type="PANTHER" id="PTHR48039:SF5">
    <property type="entry name" value="RNA-BINDING PROTEIN 28"/>
    <property type="match status" value="1"/>
</dbReference>